<dbReference type="PANTHER" id="PTHR42881">
    <property type="entry name" value="PROLYL ENDOPEPTIDASE"/>
    <property type="match status" value="1"/>
</dbReference>
<keyword evidence="6 7" id="KW-0720">Serine protease</keyword>
<dbReference type="FunFam" id="3.40.50.1820:FF:000005">
    <property type="entry name" value="Prolyl endopeptidase"/>
    <property type="match status" value="1"/>
</dbReference>
<dbReference type="Pfam" id="PF00326">
    <property type="entry name" value="Peptidase_S9"/>
    <property type="match status" value="1"/>
</dbReference>
<dbReference type="PANTHER" id="PTHR42881:SF2">
    <property type="entry name" value="PROLYL ENDOPEPTIDASE"/>
    <property type="match status" value="1"/>
</dbReference>
<dbReference type="PRINTS" id="PR00862">
    <property type="entry name" value="PROLIGOPTASE"/>
</dbReference>
<dbReference type="GO" id="GO:0004252">
    <property type="term" value="F:serine-type endopeptidase activity"/>
    <property type="evidence" value="ECO:0007669"/>
    <property type="project" value="UniProtKB-UniRule"/>
</dbReference>
<sequence length="756" mass="85013">MLGGRQAHSLRRMFGYSISSGRTTFRAGPPLACAKYPHGIRMCSTAIDCFSYPCARKDNTVIDNYHGQKICDPYRYMENPDGEETKQFVDQLNAISGPFIEKSEHREDCRKRLTDLWNYEKFTMTYKRGAYYYYDHNTGLQNQYVTYQTDKVGTKGKVFFDPNTLSEDGTTSRTAASFTKDGTLYAYGLSEKGSDWMTIKFKTSSGDDLPDVIPGAKYTGIAWMGDNSGVFYARYPHHKGATEGTSAEKHEWHSLYYHKMGTKAEEDVLVYKRTDNPDMMITNSMVTDDGRFLIISAARGCDPYNMLYYYDLQAVGNKVTGPIEAVPIFDKLEAKYEYVDHDEDRMIIKTNKDAPMFKIVTMSLKGGPSSLVDLIPERKSNLAWAVPLIGDRLLVSYFEDVKSTLYVHEASSGRRLYQIPLEIGSLSGLHADKKENELFLAFESFLVPMIEYRMDFTGVPIEKMPEMKEIRRVSINGMEKESFKVEQVFYPSTDGTKIPMYTISNTGVQKNSENAVLLTGYGGFGVAYMPYFSLSALLFVRHFGGVYAVANLRGGGEYGEAWHEAGMKGNKQNVFDDFISAGEYLVKEKITNPKRLAIMGGSNGGLLMGAVSQQRPDLFGCVLNQVGVLDMLRFHKHTIGGAWIPEYGCPDEKEDFEHLIKYSPLHNVRIPADGQWPATLLLTADHDDRVVPSHTLKYIATLYEKAKAHGKQSKPLMARIEVSAGHGIGKPTSKIIAEEADSYAFIQRVLGLKWIP</sequence>
<evidence type="ECO:0000256" key="1">
    <source>
        <dbReference type="ARBA" id="ARBA00001070"/>
    </source>
</evidence>
<dbReference type="EMBL" id="BTSX01000006">
    <property type="protein sequence ID" value="GMT02973.1"/>
    <property type="molecule type" value="Genomic_DNA"/>
</dbReference>
<name>A0AAV5U8J3_9BILA</name>
<evidence type="ECO:0000256" key="4">
    <source>
        <dbReference type="ARBA" id="ARBA00022670"/>
    </source>
</evidence>
<dbReference type="SUPFAM" id="SSF53474">
    <property type="entry name" value="alpha/beta-Hydrolases"/>
    <property type="match status" value="1"/>
</dbReference>
<comment type="caution">
    <text evidence="10">The sequence shown here is derived from an EMBL/GenBank/DDBJ whole genome shotgun (WGS) entry which is preliminary data.</text>
</comment>
<feature type="domain" description="Peptidase S9 prolyl oligopeptidase catalytic" evidence="8">
    <location>
        <begin position="532"/>
        <end position="751"/>
    </location>
</feature>
<evidence type="ECO:0000259" key="9">
    <source>
        <dbReference type="Pfam" id="PF02897"/>
    </source>
</evidence>
<dbReference type="FunFam" id="2.130.10.120:FF:000001">
    <property type="entry name" value="Prolyl endopeptidase"/>
    <property type="match status" value="1"/>
</dbReference>
<dbReference type="GO" id="GO:0070012">
    <property type="term" value="F:oligopeptidase activity"/>
    <property type="evidence" value="ECO:0007669"/>
    <property type="project" value="TreeGrafter"/>
</dbReference>
<keyword evidence="11" id="KW-1185">Reference proteome</keyword>
<evidence type="ECO:0000256" key="6">
    <source>
        <dbReference type="ARBA" id="ARBA00022825"/>
    </source>
</evidence>
<protein>
    <recommendedName>
        <fullName evidence="3 7">Prolyl endopeptidase</fullName>
        <ecNumber evidence="7">3.4.21.-</ecNumber>
    </recommendedName>
</protein>
<keyword evidence="4 7" id="KW-0645">Protease</keyword>
<dbReference type="Proteomes" id="UP001432027">
    <property type="component" value="Unassembled WGS sequence"/>
</dbReference>
<proteinExistence type="inferred from homology"/>
<dbReference type="Gene3D" id="2.130.10.120">
    <property type="entry name" value="Prolyl oligopeptidase, N-terminal domain"/>
    <property type="match status" value="1"/>
</dbReference>
<evidence type="ECO:0000256" key="5">
    <source>
        <dbReference type="ARBA" id="ARBA00022801"/>
    </source>
</evidence>
<evidence type="ECO:0000313" key="10">
    <source>
        <dbReference type="EMBL" id="GMT02973.1"/>
    </source>
</evidence>
<dbReference type="InterPro" id="IPR029058">
    <property type="entry name" value="AB_hydrolase_fold"/>
</dbReference>
<dbReference type="InterPro" id="IPR001375">
    <property type="entry name" value="Peptidase_S9_cat"/>
</dbReference>
<dbReference type="Pfam" id="PF02897">
    <property type="entry name" value="Peptidase_S9_N"/>
    <property type="match status" value="1"/>
</dbReference>
<dbReference type="GO" id="GO:0006508">
    <property type="term" value="P:proteolysis"/>
    <property type="evidence" value="ECO:0007669"/>
    <property type="project" value="UniProtKB-KW"/>
</dbReference>
<evidence type="ECO:0000313" key="11">
    <source>
        <dbReference type="Proteomes" id="UP001432027"/>
    </source>
</evidence>
<dbReference type="InterPro" id="IPR002471">
    <property type="entry name" value="Pept_S9_AS"/>
</dbReference>
<dbReference type="EC" id="3.4.21.-" evidence="7"/>
<dbReference type="InterPro" id="IPR023302">
    <property type="entry name" value="Pept_S9A_N"/>
</dbReference>
<accession>A0AAV5U8J3</accession>
<dbReference type="AlphaFoldDB" id="A0AAV5U8J3"/>
<evidence type="ECO:0000259" key="8">
    <source>
        <dbReference type="Pfam" id="PF00326"/>
    </source>
</evidence>
<dbReference type="InterPro" id="IPR051167">
    <property type="entry name" value="Prolyl_oligopep/macrocyclase"/>
</dbReference>
<gene>
    <name evidence="10" type="ORF">PENTCL1PPCAC_25147</name>
</gene>
<organism evidence="10 11">
    <name type="scientific">Pristionchus entomophagus</name>
    <dbReference type="NCBI Taxonomy" id="358040"/>
    <lineage>
        <taxon>Eukaryota</taxon>
        <taxon>Metazoa</taxon>
        <taxon>Ecdysozoa</taxon>
        <taxon>Nematoda</taxon>
        <taxon>Chromadorea</taxon>
        <taxon>Rhabditida</taxon>
        <taxon>Rhabditina</taxon>
        <taxon>Diplogasteromorpha</taxon>
        <taxon>Diplogasteroidea</taxon>
        <taxon>Neodiplogasteridae</taxon>
        <taxon>Pristionchus</taxon>
    </lineage>
</organism>
<reference evidence="10" key="1">
    <citation type="submission" date="2023-10" db="EMBL/GenBank/DDBJ databases">
        <title>Genome assembly of Pristionchus species.</title>
        <authorList>
            <person name="Yoshida K."/>
            <person name="Sommer R.J."/>
        </authorList>
    </citation>
    <scope>NUCLEOTIDE SEQUENCE</scope>
    <source>
        <strain evidence="10">RS0144</strain>
    </source>
</reference>
<dbReference type="GO" id="GO:0005829">
    <property type="term" value="C:cytosol"/>
    <property type="evidence" value="ECO:0007669"/>
    <property type="project" value="TreeGrafter"/>
</dbReference>
<dbReference type="PROSITE" id="PS00708">
    <property type="entry name" value="PRO_ENDOPEP_SER"/>
    <property type="match status" value="1"/>
</dbReference>
<evidence type="ECO:0000256" key="2">
    <source>
        <dbReference type="ARBA" id="ARBA00005228"/>
    </source>
</evidence>
<feature type="domain" description="Peptidase S9A N-terminal" evidence="9">
    <location>
        <begin position="53"/>
        <end position="457"/>
    </location>
</feature>
<evidence type="ECO:0000256" key="7">
    <source>
        <dbReference type="RuleBase" id="RU368024"/>
    </source>
</evidence>
<evidence type="ECO:0000256" key="3">
    <source>
        <dbReference type="ARBA" id="ARBA00016310"/>
    </source>
</evidence>
<comment type="similarity">
    <text evidence="2 7">Belongs to the peptidase S9A family.</text>
</comment>
<dbReference type="SUPFAM" id="SSF50993">
    <property type="entry name" value="Peptidase/esterase 'gauge' domain"/>
    <property type="match status" value="1"/>
</dbReference>
<comment type="catalytic activity">
    <reaction evidence="1">
        <text>Hydrolysis of Pro-|-Xaa &gt;&gt; Ala-|-Xaa in oligopeptides.</text>
        <dbReference type="EC" id="3.4.21.26"/>
    </reaction>
</comment>
<keyword evidence="5 7" id="KW-0378">Hydrolase</keyword>
<dbReference type="InterPro" id="IPR002470">
    <property type="entry name" value="Peptidase_S9A"/>
</dbReference>
<dbReference type="Gene3D" id="3.40.50.1820">
    <property type="entry name" value="alpha/beta hydrolase"/>
    <property type="match status" value="1"/>
</dbReference>